<evidence type="ECO:0000256" key="5">
    <source>
        <dbReference type="ARBA" id="ARBA00023242"/>
    </source>
</evidence>
<proteinExistence type="predicted"/>
<evidence type="ECO:0000259" key="7">
    <source>
        <dbReference type="PROSITE" id="PS51154"/>
    </source>
</evidence>
<dbReference type="Pfam" id="PF01661">
    <property type="entry name" value="Macro"/>
    <property type="match status" value="1"/>
</dbReference>
<gene>
    <name evidence="8" type="ORF">BaRGS_00022884</name>
</gene>
<dbReference type="InterPro" id="IPR002589">
    <property type="entry name" value="Macro_dom"/>
</dbReference>
<keyword evidence="3" id="KW-0808">Transferase</keyword>
<dbReference type="InterPro" id="IPR052056">
    <property type="entry name" value="Mono-ARTD/PARP"/>
</dbReference>
<evidence type="ECO:0000256" key="2">
    <source>
        <dbReference type="ARBA" id="ARBA00022676"/>
    </source>
</evidence>
<evidence type="ECO:0000313" key="9">
    <source>
        <dbReference type="Proteomes" id="UP001519460"/>
    </source>
</evidence>
<dbReference type="Pfam" id="PF18102">
    <property type="entry name" value="DTC"/>
    <property type="match status" value="1"/>
</dbReference>
<feature type="compositionally biased region" description="Polar residues" evidence="6">
    <location>
        <begin position="494"/>
        <end position="506"/>
    </location>
</feature>
<dbReference type="SMART" id="SM00506">
    <property type="entry name" value="A1pp"/>
    <property type="match status" value="1"/>
</dbReference>
<comment type="caution">
    <text evidence="8">The sequence shown here is derived from an EMBL/GenBank/DDBJ whole genome shotgun (WGS) entry which is preliminary data.</text>
</comment>
<dbReference type="PANTHER" id="PTHR14453:SF102">
    <property type="entry name" value="PROTEIN MONO-ADP-RIBOSYLTRANSFERASE PARP14-LIKE"/>
    <property type="match status" value="1"/>
</dbReference>
<keyword evidence="9" id="KW-1185">Reference proteome</keyword>
<keyword evidence="5" id="KW-0539">Nucleus</keyword>
<dbReference type="PANTHER" id="PTHR14453">
    <property type="entry name" value="PARP/ZINC FINGER CCCH TYPE DOMAIN CONTAINING PROTEIN"/>
    <property type="match status" value="1"/>
</dbReference>
<dbReference type="EMBL" id="JACVVK020000187">
    <property type="protein sequence ID" value="KAK7485889.1"/>
    <property type="molecule type" value="Genomic_DNA"/>
</dbReference>
<feature type="region of interest" description="Disordered" evidence="6">
    <location>
        <begin position="492"/>
        <end position="555"/>
    </location>
</feature>
<dbReference type="Gene3D" id="3.40.220.10">
    <property type="entry name" value="Leucine Aminopeptidase, subunit E, domain 1"/>
    <property type="match status" value="1"/>
</dbReference>
<name>A0ABD0KFQ2_9CAEN</name>
<sequence length="886" mass="98026">QYRSKVLVTGYRQDATAALQEIKGLRMPDKYKLMASVLKNEGLKDQEDVEEELSDAMRDISAAEDQSSLQDLCTLTVPRQHLKNVDRSKLAELLQDKCQGVLQDHSKENGDLVVKAEFERFFEATTVIWNAIQMLSGKEEYGTNAHQPEPIKPQTFEIALDELQYEALEYLLGDTFKQAVTANKTGNGQVIVKSQKSALDEERLNSLRREDLQLPADDLSRLGSSLDAKDEGLEAFVKPLPDQGKVAIFAFDYNTITKAKHLVSVKAGKVKVTSRARRRFDGGQGSGQTETSPPHSMETVSTQAVREFTTRAGMKVLVYKTDITKLPVDAIVNAANGGLNHGGGVAAAIARAAGPALEDEGDAYIRKNRTLKVTEVLPTTAGAMQCQKVLHAVGPRWFDYQDKTLCQQDLEQTVFNCLKTAHDLGFSSLALSSISSVKSFDQQYGVATTLRLIHFVDVSDTMVSIIQDTFTRGWISDGALPTAPVADAAYSRGSVASPSGGQNSATPAHRNPLPADDSLGAVGGVDPRGPVAFPSGMSAHGRHGNRDDKPLNSGSVQVKRPAATIVRSGGMQHEGQYQYQFHFLDLDLFFQQQKTTGFSTDAVVLWQYTGNVLNDDNSKQLLKNLRSSELKKKLTEGAVETLMTGDKLYILPVVSSRSPVSQDNIRDLVEQALNKVDLAKKKSVAVMGMSSRKRASEQAEKNVVEFITGVYLALKNYTQRELRSVTEVHILDTQWEVLKVMEDTVSTMLAIDRSNVDQNIKQKLQLASPNAPSSASVGYERSDVLVIDYNIPHGHQKSATTGRDDVVIWNDIHHKTQTYGGFEKFVLFTYVYKIRHGYPDPGYLTRLQQELAAKNVTEKDLTDTQKDFIQDPQKYYRYNDFSHCFP</sequence>
<feature type="non-terminal residue" evidence="8">
    <location>
        <position position="1"/>
    </location>
</feature>
<dbReference type="Gene3D" id="3.30.390.130">
    <property type="match status" value="1"/>
</dbReference>
<dbReference type="InterPro" id="IPR039399">
    <property type="entry name" value="Deltex_C_sf"/>
</dbReference>
<dbReference type="InterPro" id="IPR043472">
    <property type="entry name" value="Macro_dom-like"/>
</dbReference>
<feature type="domain" description="Macro" evidence="7">
    <location>
        <begin position="303"/>
        <end position="474"/>
    </location>
</feature>
<accession>A0ABD0KFQ2</accession>
<protein>
    <recommendedName>
        <fullName evidence="7">Macro domain-containing protein</fullName>
    </recommendedName>
</protein>
<evidence type="ECO:0000313" key="8">
    <source>
        <dbReference type="EMBL" id="KAK7485889.1"/>
    </source>
</evidence>
<organism evidence="8 9">
    <name type="scientific">Batillaria attramentaria</name>
    <dbReference type="NCBI Taxonomy" id="370345"/>
    <lineage>
        <taxon>Eukaryota</taxon>
        <taxon>Metazoa</taxon>
        <taxon>Spiralia</taxon>
        <taxon>Lophotrochozoa</taxon>
        <taxon>Mollusca</taxon>
        <taxon>Gastropoda</taxon>
        <taxon>Caenogastropoda</taxon>
        <taxon>Sorbeoconcha</taxon>
        <taxon>Cerithioidea</taxon>
        <taxon>Batillariidae</taxon>
        <taxon>Batillaria</taxon>
    </lineage>
</organism>
<evidence type="ECO:0000256" key="6">
    <source>
        <dbReference type="SAM" id="MobiDB-lite"/>
    </source>
</evidence>
<comment type="subcellular location">
    <subcellularLocation>
        <location evidence="1">Nucleus</location>
    </subcellularLocation>
</comment>
<evidence type="ECO:0000256" key="3">
    <source>
        <dbReference type="ARBA" id="ARBA00022679"/>
    </source>
</evidence>
<dbReference type="GO" id="GO:0005634">
    <property type="term" value="C:nucleus"/>
    <property type="evidence" value="ECO:0007669"/>
    <property type="project" value="UniProtKB-SubCell"/>
</dbReference>
<dbReference type="AlphaFoldDB" id="A0ABD0KFQ2"/>
<dbReference type="Proteomes" id="UP001519460">
    <property type="component" value="Unassembled WGS sequence"/>
</dbReference>
<evidence type="ECO:0000256" key="1">
    <source>
        <dbReference type="ARBA" id="ARBA00004123"/>
    </source>
</evidence>
<dbReference type="InterPro" id="IPR039396">
    <property type="entry name" value="Deltex_C"/>
</dbReference>
<dbReference type="SUPFAM" id="SSF52949">
    <property type="entry name" value="Macro domain-like"/>
    <property type="match status" value="1"/>
</dbReference>
<dbReference type="PROSITE" id="PS51154">
    <property type="entry name" value="MACRO"/>
    <property type="match status" value="1"/>
</dbReference>
<evidence type="ECO:0000256" key="4">
    <source>
        <dbReference type="ARBA" id="ARBA00023027"/>
    </source>
</evidence>
<reference evidence="8 9" key="1">
    <citation type="journal article" date="2023" name="Sci. Data">
        <title>Genome assembly of the Korean intertidal mud-creeper Batillaria attramentaria.</title>
        <authorList>
            <person name="Patra A.K."/>
            <person name="Ho P.T."/>
            <person name="Jun S."/>
            <person name="Lee S.J."/>
            <person name="Kim Y."/>
            <person name="Won Y.J."/>
        </authorList>
    </citation>
    <scope>NUCLEOTIDE SEQUENCE [LARGE SCALE GENOMIC DNA]</scope>
    <source>
        <strain evidence="8">Wonlab-2016</strain>
    </source>
</reference>
<keyword evidence="4" id="KW-0520">NAD</keyword>
<dbReference type="GO" id="GO:0016757">
    <property type="term" value="F:glycosyltransferase activity"/>
    <property type="evidence" value="ECO:0007669"/>
    <property type="project" value="UniProtKB-KW"/>
</dbReference>
<keyword evidence="2" id="KW-0328">Glycosyltransferase</keyword>
<feature type="compositionally biased region" description="Polar residues" evidence="6">
    <location>
        <begin position="287"/>
        <end position="300"/>
    </location>
</feature>
<feature type="region of interest" description="Disordered" evidence="6">
    <location>
        <begin position="275"/>
        <end position="300"/>
    </location>
</feature>